<dbReference type="SUPFAM" id="SSF48600">
    <property type="entry name" value="Chorismate mutase II"/>
    <property type="match status" value="1"/>
</dbReference>
<proteinExistence type="predicted"/>
<evidence type="ECO:0000259" key="2">
    <source>
        <dbReference type="PROSITE" id="PS51168"/>
    </source>
</evidence>
<dbReference type="GO" id="GO:0004106">
    <property type="term" value="F:chorismate mutase activity"/>
    <property type="evidence" value="ECO:0007669"/>
    <property type="project" value="UniProtKB-EC"/>
</dbReference>
<evidence type="ECO:0000313" key="3">
    <source>
        <dbReference type="EMBL" id="SEH28984.1"/>
    </source>
</evidence>
<dbReference type="Pfam" id="PF01817">
    <property type="entry name" value="CM_2"/>
    <property type="match status" value="1"/>
</dbReference>
<dbReference type="OrthoDB" id="7268348at2"/>
<keyword evidence="4" id="KW-1185">Reference proteome</keyword>
<dbReference type="InterPro" id="IPR036263">
    <property type="entry name" value="Chorismate_II_sf"/>
</dbReference>
<protein>
    <recommendedName>
        <fullName evidence="1">chorismate mutase</fullName>
        <ecNumber evidence="1">5.4.99.5</ecNumber>
    </recommendedName>
</protein>
<accession>A0A1H6H473</accession>
<dbReference type="GO" id="GO:0046417">
    <property type="term" value="P:chorismate metabolic process"/>
    <property type="evidence" value="ECO:0007669"/>
    <property type="project" value="InterPro"/>
</dbReference>
<dbReference type="SMART" id="SM00830">
    <property type="entry name" value="CM_2"/>
    <property type="match status" value="1"/>
</dbReference>
<reference evidence="4" key="1">
    <citation type="submission" date="2016-10" db="EMBL/GenBank/DDBJ databases">
        <authorList>
            <person name="Varghese N."/>
            <person name="Submissions S."/>
        </authorList>
    </citation>
    <scope>NUCLEOTIDE SEQUENCE [LARGE SCALE GENOMIC DNA]</scope>
    <source>
        <strain evidence="4">DSM 13234</strain>
    </source>
</reference>
<sequence length="293" mass="31355">MTQDSASLDQLRREIDRIDESIHDLLIQRSALVERIANAKGETITVLRPGREAEILRRLLARHRGQFPRMALVRIWREMIGALLAIQAPFAVAVQSTGTGPGTDFIELARNHFGVVVPLQICRTAGQVVRAVADGEASAGLVPMPAGLELADEPEPWWASLAVGSGEAPRVVARLPFVSPPQSTGAAEPTQALVIACRDHDETGDDRTLAVLETGPDVSRDRLRAAMSAGGLESAGLLAICRRGDVWLHLIEIHGHVAVGDPRLARLAALREPVAHVSVIGGYATPLPPESIA</sequence>
<dbReference type="RefSeq" id="WP_074765711.1">
    <property type="nucleotide sequence ID" value="NZ_FNWO01000002.1"/>
</dbReference>
<evidence type="ECO:0000313" key="4">
    <source>
        <dbReference type="Proteomes" id="UP000182983"/>
    </source>
</evidence>
<dbReference type="AlphaFoldDB" id="A0A1H6H473"/>
<dbReference type="InterPro" id="IPR002701">
    <property type="entry name" value="CM_II_prokaryot"/>
</dbReference>
<organism evidence="3 4">
    <name type="scientific">Magnetospirillum fulvum</name>
    <name type="common">Rhodospirillum fulvum</name>
    <dbReference type="NCBI Taxonomy" id="1082"/>
    <lineage>
        <taxon>Bacteria</taxon>
        <taxon>Pseudomonadati</taxon>
        <taxon>Pseudomonadota</taxon>
        <taxon>Alphaproteobacteria</taxon>
        <taxon>Rhodospirillales</taxon>
        <taxon>Rhodospirillaceae</taxon>
        <taxon>Magnetospirillum</taxon>
    </lineage>
</organism>
<dbReference type="Proteomes" id="UP000182983">
    <property type="component" value="Unassembled WGS sequence"/>
</dbReference>
<dbReference type="EC" id="5.4.99.5" evidence="1"/>
<evidence type="ECO:0000256" key="1">
    <source>
        <dbReference type="ARBA" id="ARBA00012404"/>
    </source>
</evidence>
<feature type="domain" description="Chorismate mutase" evidence="2">
    <location>
        <begin position="2"/>
        <end position="91"/>
    </location>
</feature>
<dbReference type="EMBL" id="FNWO01000002">
    <property type="protein sequence ID" value="SEH28984.1"/>
    <property type="molecule type" value="Genomic_DNA"/>
</dbReference>
<gene>
    <name evidence="3" type="ORF">SAMN04244559_00787</name>
</gene>
<dbReference type="PROSITE" id="PS51168">
    <property type="entry name" value="CHORISMATE_MUT_2"/>
    <property type="match status" value="1"/>
</dbReference>
<dbReference type="Gene3D" id="1.20.59.10">
    <property type="entry name" value="Chorismate mutase"/>
    <property type="match status" value="1"/>
</dbReference>
<dbReference type="InterPro" id="IPR036979">
    <property type="entry name" value="CM_dom_sf"/>
</dbReference>
<name>A0A1H6H473_MAGFU</name>